<feature type="transmembrane region" description="Helical" evidence="1">
    <location>
        <begin position="7"/>
        <end position="25"/>
    </location>
</feature>
<dbReference type="Proteomes" id="UP001237988">
    <property type="component" value="Segment"/>
</dbReference>
<evidence type="ECO:0000256" key="1">
    <source>
        <dbReference type="SAM" id="Phobius"/>
    </source>
</evidence>
<keyword evidence="1" id="KW-0812">Transmembrane</keyword>
<keyword evidence="1" id="KW-0472">Membrane</keyword>
<dbReference type="EMBL" id="OQ749652">
    <property type="protein sequence ID" value="WIC39536.1"/>
    <property type="molecule type" value="Genomic_DNA"/>
</dbReference>
<accession>A0AAF0RUB3</accession>
<feature type="transmembrane region" description="Helical" evidence="1">
    <location>
        <begin position="31"/>
        <end position="56"/>
    </location>
</feature>
<name>A0AAF0RUB3_9CAUD</name>
<keyword evidence="1" id="KW-1133">Transmembrane helix</keyword>
<reference evidence="2" key="1">
    <citation type="submission" date="2023-04" db="EMBL/GenBank/DDBJ databases">
        <title>Bacteriophage Phass-1 Discovered in the Human Gut Virome - the Founding Member of the Proposed New Family Phassviridae.</title>
        <authorList>
            <person name="Tikunov A.Y."/>
            <person name="Morozova V.V."/>
            <person name="Chechushkov A.V."/>
            <person name="Tikunova N.V."/>
        </authorList>
    </citation>
    <scope>NUCLEOTIDE SEQUENCE</scope>
</reference>
<evidence type="ECO:0000313" key="3">
    <source>
        <dbReference type="Proteomes" id="UP001237988"/>
    </source>
</evidence>
<evidence type="ECO:0000313" key="2">
    <source>
        <dbReference type="EMBL" id="WIC39536.1"/>
    </source>
</evidence>
<protein>
    <submittedName>
        <fullName evidence="2">Uncharacterized protein</fullName>
    </submittedName>
</protein>
<proteinExistence type="predicted"/>
<organism evidence="2 3">
    <name type="scientific">Phage Phass-1</name>
    <dbReference type="NCBI Taxonomy" id="3043662"/>
    <lineage>
        <taxon>Viruses</taxon>
        <taxon>Duplodnaviria</taxon>
        <taxon>Heunggongvirae</taxon>
        <taxon>Uroviricota</taxon>
        <taxon>Caudoviricetes</taxon>
        <taxon>Caudoviricetes code 15 clade</taxon>
    </lineage>
</organism>
<sequence>MIEAIKVIVSLVLAIAFLCGVVGILMNFPFIILAIALLALLCFFVWGLTFLIYELLFDRW</sequence>